<dbReference type="RefSeq" id="WP_035147336.1">
    <property type="nucleotide sequence ID" value="NZ_BJLN01000017.1"/>
</dbReference>
<organism evidence="5 6">
    <name type="scientific">Latilactobacillus sakei</name>
    <name type="common">Lactobacillus sakei</name>
    <dbReference type="NCBI Taxonomy" id="1599"/>
    <lineage>
        <taxon>Bacteria</taxon>
        <taxon>Bacillati</taxon>
        <taxon>Bacillota</taxon>
        <taxon>Bacilli</taxon>
        <taxon>Lactobacillales</taxon>
        <taxon>Lactobacillaceae</taxon>
        <taxon>Latilactobacillus</taxon>
    </lineage>
</organism>
<accession>A0A9N7J019</accession>
<sequence length="641" mass="73374">MINNKMKTLSDKYPTKMAVTSEIINLKAILNLPKPTEAFMSDLHGEYDAFQHLIRTGAGNLRQKINELFSGEMTPETMQAFAFLVYYPTERLALKHKALSENELNQWYLTTFKRMIDLLKFVSTKYTRSKVRKAMAPDFVYITEELMYGDVANVDKKRYFQEITATIIELGQADALIIATSHTIQRLVVDQWHIIGDIYDRGPHPDLIVDQLTQLPAVDVQWGNHDILWFGAASGSELCLLNLLRICARYNNLAIIEETYGIDLTDLVRFAAQHYQANSAFMPVEDPNQGPLTRAEKLKISQVQQALAIMQFKLELTVIKRHPEFNMDHRLLLSQVDFKRRILHLNGQEYPLENTCFQLVNPENPEALTAEESQIIADLLAAFTRCQKLRKHLTFLIDHGSMYRIYNQNLLFHGCLPVDAEGHFLTLTLANQNYVGKQLLDFFDQQIRSSFNHPLHQANLSTDLLWYLWTGPLSPLFGKNAMTTFERYFCPDPETHVETKNAYYSLRHDADFIQQLLSEFNLSPETGHILNGHTPVKKGHDPIMANRQMIVIDGGFSKAYHHTTGIGGFTLLYNSYGMQLVTHQPFTTKADAIANMKDIISTRRVIDQVSQRQRVSQTNIGAAIKTEIEQLQTLLTIQPDH</sequence>
<name>A0A9N7J019_LATSK</name>
<dbReference type="EMBL" id="OKRC01000004">
    <property type="protein sequence ID" value="SPE20744.1"/>
    <property type="molecule type" value="Genomic_DNA"/>
</dbReference>
<comment type="pathway">
    <text evidence="4">Carbohydrate biosynthesis; gluconeogenesis.</text>
</comment>
<keyword evidence="1 4" id="KW-0378">Hydrolase</keyword>
<evidence type="ECO:0000256" key="4">
    <source>
        <dbReference type="HAMAP-Rule" id="MF_01854"/>
    </source>
</evidence>
<dbReference type="Proteomes" id="UP000239650">
    <property type="component" value="Unassembled WGS sequence"/>
</dbReference>
<dbReference type="AlphaFoldDB" id="A0A9N7J019"/>
<evidence type="ECO:0000256" key="1">
    <source>
        <dbReference type="ARBA" id="ARBA00022801"/>
    </source>
</evidence>
<protein>
    <recommendedName>
        <fullName evidence="4">Fructose-1,6-bisphosphatase class 3</fullName>
        <shortName evidence="4">FBPase class 3</shortName>
        <ecNumber evidence="4">3.1.3.11</ecNumber>
    </recommendedName>
    <alternativeName>
        <fullName evidence="4">D-fructose-1,6-bisphosphate 1-phosphohydrolase class 3</fullName>
    </alternativeName>
</protein>
<comment type="cofactor">
    <cofactor evidence="4">
        <name>Mn(2+)</name>
        <dbReference type="ChEBI" id="CHEBI:29035"/>
    </cofactor>
</comment>
<dbReference type="SUPFAM" id="SSF56300">
    <property type="entry name" value="Metallo-dependent phosphatases"/>
    <property type="match status" value="1"/>
</dbReference>
<dbReference type="PIRSF" id="PIRSF000906">
    <property type="entry name" value="FBPtase_Bacill"/>
    <property type="match status" value="1"/>
</dbReference>
<evidence type="ECO:0000256" key="3">
    <source>
        <dbReference type="ARBA" id="ARBA00023277"/>
    </source>
</evidence>
<dbReference type="InterPro" id="IPR029052">
    <property type="entry name" value="Metallo-depent_PP-like"/>
</dbReference>
<dbReference type="GeneID" id="57132693"/>
<dbReference type="GO" id="GO:0006094">
    <property type="term" value="P:gluconeogenesis"/>
    <property type="evidence" value="ECO:0007669"/>
    <property type="project" value="UniProtKB-UniRule"/>
</dbReference>
<evidence type="ECO:0000313" key="5">
    <source>
        <dbReference type="EMBL" id="SPE20744.1"/>
    </source>
</evidence>
<reference evidence="5 6" key="1">
    <citation type="submission" date="2018-02" db="EMBL/GenBank/DDBJ databases">
        <authorList>
            <person name="Rodrigo-Torres L."/>
            <person name="Arahal R. D."/>
            <person name="Lucena T."/>
        </authorList>
    </citation>
    <scope>NUCLEOTIDE SEQUENCE [LARGE SCALE GENOMIC DNA]</scope>
    <source>
        <strain evidence="5 6">CECT 9267</strain>
    </source>
</reference>
<keyword evidence="3 4" id="KW-0119">Carbohydrate metabolism</keyword>
<comment type="similarity">
    <text evidence="4">Belongs to the FBPase class 3 family.</text>
</comment>
<keyword evidence="2 4" id="KW-0464">Manganese</keyword>
<dbReference type="Pfam" id="PF06874">
    <property type="entry name" value="FBPase_2"/>
    <property type="match status" value="1"/>
</dbReference>
<dbReference type="GO" id="GO:0042132">
    <property type="term" value="F:fructose 1,6-bisphosphate 1-phosphatase activity"/>
    <property type="evidence" value="ECO:0007669"/>
    <property type="project" value="UniProtKB-UniRule"/>
</dbReference>
<comment type="catalytic activity">
    <reaction evidence="4">
        <text>beta-D-fructose 1,6-bisphosphate + H2O = beta-D-fructose 6-phosphate + phosphate</text>
        <dbReference type="Rhea" id="RHEA:11064"/>
        <dbReference type="ChEBI" id="CHEBI:15377"/>
        <dbReference type="ChEBI" id="CHEBI:32966"/>
        <dbReference type="ChEBI" id="CHEBI:43474"/>
        <dbReference type="ChEBI" id="CHEBI:57634"/>
        <dbReference type="EC" id="3.1.3.11"/>
    </reaction>
</comment>
<dbReference type="HAMAP" id="MF_01854">
    <property type="entry name" value="FBPase_class3"/>
    <property type="match status" value="1"/>
</dbReference>
<evidence type="ECO:0000313" key="6">
    <source>
        <dbReference type="Proteomes" id="UP000239650"/>
    </source>
</evidence>
<gene>
    <name evidence="4 5" type="primary">fbp</name>
    <name evidence="5" type="ORF">LAS9267_01103</name>
</gene>
<dbReference type="EC" id="3.1.3.11" evidence="4"/>
<dbReference type="InterPro" id="IPR009164">
    <property type="entry name" value="FBPtase_class3"/>
</dbReference>
<evidence type="ECO:0000256" key="2">
    <source>
        <dbReference type="ARBA" id="ARBA00023211"/>
    </source>
</evidence>
<proteinExistence type="inferred from homology"/>
<comment type="caution">
    <text evidence="5">The sequence shown here is derived from an EMBL/GenBank/DDBJ whole genome shotgun (WGS) entry which is preliminary data.</text>
</comment>